<name>A0A382ZNJ3_9ZZZZ</name>
<keyword evidence="1" id="KW-0472">Membrane</keyword>
<protein>
    <submittedName>
        <fullName evidence="2">Uncharacterized protein</fullName>
    </submittedName>
</protein>
<dbReference type="EMBL" id="UINC01185221">
    <property type="protein sequence ID" value="SVD96819.1"/>
    <property type="molecule type" value="Genomic_DNA"/>
</dbReference>
<reference evidence="2" key="1">
    <citation type="submission" date="2018-05" db="EMBL/GenBank/DDBJ databases">
        <authorList>
            <person name="Lanie J.A."/>
            <person name="Ng W.-L."/>
            <person name="Kazmierczak K.M."/>
            <person name="Andrzejewski T.M."/>
            <person name="Davidsen T.M."/>
            <person name="Wayne K.J."/>
            <person name="Tettelin H."/>
            <person name="Glass J.I."/>
            <person name="Rusch D."/>
            <person name="Podicherti R."/>
            <person name="Tsui H.-C.T."/>
            <person name="Winkler M.E."/>
        </authorList>
    </citation>
    <scope>NUCLEOTIDE SEQUENCE</scope>
</reference>
<organism evidence="2">
    <name type="scientific">marine metagenome</name>
    <dbReference type="NCBI Taxonomy" id="408172"/>
    <lineage>
        <taxon>unclassified sequences</taxon>
        <taxon>metagenomes</taxon>
        <taxon>ecological metagenomes</taxon>
    </lineage>
</organism>
<dbReference type="AlphaFoldDB" id="A0A382ZNJ3"/>
<evidence type="ECO:0000313" key="2">
    <source>
        <dbReference type="EMBL" id="SVD96819.1"/>
    </source>
</evidence>
<accession>A0A382ZNJ3</accession>
<keyword evidence="1" id="KW-0812">Transmembrane</keyword>
<feature type="transmembrane region" description="Helical" evidence="1">
    <location>
        <begin position="6"/>
        <end position="26"/>
    </location>
</feature>
<proteinExistence type="predicted"/>
<gene>
    <name evidence="2" type="ORF">METZ01_LOCUS449673</name>
</gene>
<evidence type="ECO:0000256" key="1">
    <source>
        <dbReference type="SAM" id="Phobius"/>
    </source>
</evidence>
<keyword evidence="1" id="KW-1133">Transmembrane helix</keyword>
<sequence>MDIDGWWLFGVILVALPLVFIVYGLGSVERRLKDVIDVLERQAYALERQLDR</sequence>